<protein>
    <submittedName>
        <fullName evidence="1">Uncharacterized protein</fullName>
    </submittedName>
</protein>
<reference evidence="1 2" key="1">
    <citation type="submission" date="2011-08" db="EMBL/GenBank/DDBJ databases">
        <authorList>
            <person name="Weinstock G."/>
            <person name="Sodergren E."/>
            <person name="Clifton S."/>
            <person name="Fulton L."/>
            <person name="Fulton B."/>
            <person name="Courtney L."/>
            <person name="Fronick C."/>
            <person name="Harrison M."/>
            <person name="Strong C."/>
            <person name="Farmer C."/>
            <person name="Delahaunty K."/>
            <person name="Markovic C."/>
            <person name="Hall O."/>
            <person name="Minx P."/>
            <person name="Tomlinson C."/>
            <person name="Mitreva M."/>
            <person name="Hou S."/>
            <person name="Chen J."/>
            <person name="Wollam A."/>
            <person name="Pepin K.H."/>
            <person name="Johnson M."/>
            <person name="Bhonagiri V."/>
            <person name="Zhang X."/>
            <person name="Suruliraj S."/>
            <person name="Warren W."/>
            <person name="Chinwalla A."/>
            <person name="Mardis E.R."/>
            <person name="Wilson R.K."/>
        </authorList>
    </citation>
    <scope>NUCLEOTIDE SEQUENCE [LARGE SCALE GENOMIC DNA]</scope>
    <source>
        <strain evidence="1 2">DP7</strain>
    </source>
</reference>
<accession>G9XPY5</accession>
<gene>
    <name evidence="1" type="ORF">HMPREF0322_03031</name>
</gene>
<proteinExistence type="predicted"/>
<comment type="caution">
    <text evidence="1">The sequence shown here is derived from an EMBL/GenBank/DDBJ whole genome shotgun (WGS) entry which is preliminary data.</text>
</comment>
<dbReference type="HOGENOM" id="CLU_2648579_0_0_9"/>
<evidence type="ECO:0000313" key="1">
    <source>
        <dbReference type="EMBL" id="EHL06279.1"/>
    </source>
</evidence>
<dbReference type="Proteomes" id="UP000004416">
    <property type="component" value="Unassembled WGS sequence"/>
</dbReference>
<dbReference type="EMBL" id="AFZX01000078">
    <property type="protein sequence ID" value="EHL06279.1"/>
    <property type="molecule type" value="Genomic_DNA"/>
</dbReference>
<organism evidence="1 2">
    <name type="scientific">Desulfitobacterium hafniense DP7</name>
    <dbReference type="NCBI Taxonomy" id="537010"/>
    <lineage>
        <taxon>Bacteria</taxon>
        <taxon>Bacillati</taxon>
        <taxon>Bacillota</taxon>
        <taxon>Clostridia</taxon>
        <taxon>Eubacteriales</taxon>
        <taxon>Desulfitobacteriaceae</taxon>
        <taxon>Desulfitobacterium</taxon>
    </lineage>
</organism>
<sequence>MMMSPDELLHKALLHNKFDMKKTIEVWKYIISNNSKSPSIKYHNLKKKKVNFTPYNNKEISLGDLFYERRILKLYW</sequence>
<evidence type="ECO:0000313" key="2">
    <source>
        <dbReference type="Proteomes" id="UP000004416"/>
    </source>
</evidence>
<name>G9XPY5_DESHA</name>
<dbReference type="AlphaFoldDB" id="G9XPY5"/>